<sequence length="198" mass="22065">MAVDVASPRPEFVAWRGNPSSELQQQTGQLETDAVVVRWFDPSVVPGLLQTRDYARAVLDVCVGEDDVQAALEQRLARQRRWRVSEVRTHFVLGEQALHTIVGDAETTRTQLEMLLRPLPSNSTLGILPRNTQFHTASTNFVIYDHDQTVVETVTGSLQVNDPADIGDYLAVFDILTERAVQGTDAHALIRHAITTHE</sequence>
<dbReference type="RefSeq" id="WP_104363961.1">
    <property type="nucleotide sequence ID" value="NZ_PSZD01000015.1"/>
</dbReference>
<organism evidence="2 3">
    <name type="scientific">Nocardia nova</name>
    <dbReference type="NCBI Taxonomy" id="37330"/>
    <lineage>
        <taxon>Bacteria</taxon>
        <taxon>Bacillati</taxon>
        <taxon>Actinomycetota</taxon>
        <taxon>Actinomycetes</taxon>
        <taxon>Mycobacteriales</taxon>
        <taxon>Nocardiaceae</taxon>
        <taxon>Nocardia</taxon>
    </lineage>
</organism>
<comment type="caution">
    <text evidence="2">The sequence shown here is derived from an EMBL/GenBank/DDBJ whole genome shotgun (WGS) entry which is preliminary data.</text>
</comment>
<dbReference type="Proteomes" id="UP000238356">
    <property type="component" value="Unassembled WGS sequence"/>
</dbReference>
<dbReference type="InterPro" id="IPR043917">
    <property type="entry name" value="DUF5753"/>
</dbReference>
<accession>A0A2S6A294</accession>
<gene>
    <name evidence="2" type="ORF">C5F51_22630</name>
</gene>
<proteinExistence type="predicted"/>
<feature type="domain" description="DUF5753" evidence="1">
    <location>
        <begin position="27"/>
        <end position="192"/>
    </location>
</feature>
<protein>
    <recommendedName>
        <fullName evidence="1">DUF5753 domain-containing protein</fullName>
    </recommendedName>
</protein>
<evidence type="ECO:0000259" key="1">
    <source>
        <dbReference type="Pfam" id="PF19054"/>
    </source>
</evidence>
<reference evidence="2 3" key="1">
    <citation type="submission" date="2018-02" db="EMBL/GenBank/DDBJ databases">
        <title>8 Nocardia nova and 1 Nocardia cyriacigeorgica strain used for evolution to TMP-SMX.</title>
        <authorList>
            <person name="Mehta H."/>
            <person name="Weng J."/>
            <person name="Shamoo Y."/>
        </authorList>
    </citation>
    <scope>NUCLEOTIDE SEQUENCE [LARGE SCALE GENOMIC DNA]</scope>
    <source>
        <strain evidence="2 3">BAA2227</strain>
    </source>
</reference>
<evidence type="ECO:0000313" key="3">
    <source>
        <dbReference type="Proteomes" id="UP000238356"/>
    </source>
</evidence>
<dbReference type="AlphaFoldDB" id="A0A2S6A294"/>
<keyword evidence="3" id="KW-1185">Reference proteome</keyword>
<evidence type="ECO:0000313" key="2">
    <source>
        <dbReference type="EMBL" id="PPJ25625.1"/>
    </source>
</evidence>
<name>A0A2S6A294_9NOCA</name>
<dbReference type="EMBL" id="PSZD01000015">
    <property type="protein sequence ID" value="PPJ25625.1"/>
    <property type="molecule type" value="Genomic_DNA"/>
</dbReference>
<dbReference type="Pfam" id="PF19054">
    <property type="entry name" value="DUF5753"/>
    <property type="match status" value="1"/>
</dbReference>